<name>A0A5N8XLQ2_9ACTN</name>
<organism evidence="6 7">
    <name type="scientific">Streptomyces spongiae</name>
    <dbReference type="NCBI Taxonomy" id="565072"/>
    <lineage>
        <taxon>Bacteria</taxon>
        <taxon>Bacillati</taxon>
        <taxon>Actinomycetota</taxon>
        <taxon>Actinomycetes</taxon>
        <taxon>Kitasatosporales</taxon>
        <taxon>Streptomycetaceae</taxon>
        <taxon>Streptomyces</taxon>
    </lineage>
</organism>
<dbReference type="InterPro" id="IPR016162">
    <property type="entry name" value="Ald_DH_N"/>
</dbReference>
<evidence type="ECO:0000313" key="7">
    <source>
        <dbReference type="Proteomes" id="UP000400924"/>
    </source>
</evidence>
<dbReference type="OrthoDB" id="3495787at2"/>
<evidence type="ECO:0000256" key="3">
    <source>
        <dbReference type="PROSITE-ProRule" id="PRU10007"/>
    </source>
</evidence>
<dbReference type="Gene3D" id="3.40.605.10">
    <property type="entry name" value="Aldehyde Dehydrogenase, Chain A, domain 1"/>
    <property type="match status" value="1"/>
</dbReference>
<evidence type="ECO:0000313" key="6">
    <source>
        <dbReference type="EMBL" id="MPY59525.1"/>
    </source>
</evidence>
<dbReference type="AlphaFoldDB" id="A0A5N8XLQ2"/>
<dbReference type="InterPro" id="IPR015590">
    <property type="entry name" value="Aldehyde_DH_dom"/>
</dbReference>
<keyword evidence="7" id="KW-1185">Reference proteome</keyword>
<feature type="active site" evidence="3">
    <location>
        <position position="265"/>
    </location>
</feature>
<protein>
    <submittedName>
        <fullName evidence="6">Aldehyde dehydrogenase family protein</fullName>
    </submittedName>
</protein>
<evidence type="ECO:0000256" key="1">
    <source>
        <dbReference type="ARBA" id="ARBA00009986"/>
    </source>
</evidence>
<evidence type="ECO:0000256" key="2">
    <source>
        <dbReference type="ARBA" id="ARBA00023002"/>
    </source>
</evidence>
<dbReference type="EMBL" id="VJZC01000145">
    <property type="protein sequence ID" value="MPY59525.1"/>
    <property type="molecule type" value="Genomic_DNA"/>
</dbReference>
<gene>
    <name evidence="6" type="ORF">FNH08_20850</name>
</gene>
<reference evidence="6 7" key="1">
    <citation type="submission" date="2019-07" db="EMBL/GenBank/DDBJ databases">
        <title>New species of Amycolatopsis and Streptomyces.</title>
        <authorList>
            <person name="Duangmal K."/>
            <person name="Teo W.F.A."/>
            <person name="Lipun K."/>
        </authorList>
    </citation>
    <scope>NUCLEOTIDE SEQUENCE [LARGE SCALE GENOMIC DNA]</scope>
    <source>
        <strain evidence="6 7">NBRC 106415</strain>
    </source>
</reference>
<sequence length="510" mass="54631">MTAVPQTPSASEAAVRSAADTTWTAEVVSAGRKYEAETAPVVNPARLGETVGTYALAGTRIVDEVVQNALAAGAVWGSLTGVERGRLMHTAADVLERDMVSRAELLTREQGKVLWESELDVGGAPRLLRYYADLAPAVDEEIVVRDERGTTVIRRRPMGPTVVIVPWNYPVYLCMMVLAPALAAGNPVIVKPSEFAPLALTKTLAMLASTLPDGVVNVVPGLGSEAGAALVSHPGVRKVLFTGGTETGREVLRGAAGNITSVSLELGGNDPAIVLDTAGLDDRLIREIRRSVYTCTGQVCFNIKRLYVQRGVYDEFVEKFRQAVDEIVVGDGLDPASTIGPLNNRRQFESVTALLQSTRKTGARVDVLGRRLDDTDWDNGYYLLPSVVTGIPHESALVSCEQFGPTVPVIPFDDIEDAVRMANDTEYGLAASVWSEDAEHALAVGRRIDAGSVFVNSHRVGSSDMTMPFGGMKRSGLGRNHGMWAIDECSELQALSHRPDTSAFPGPAVH</sequence>
<keyword evidence="2 4" id="KW-0560">Oxidoreductase</keyword>
<dbReference type="SUPFAM" id="SSF53720">
    <property type="entry name" value="ALDH-like"/>
    <property type="match status" value="1"/>
</dbReference>
<dbReference type="Proteomes" id="UP000400924">
    <property type="component" value="Unassembled WGS sequence"/>
</dbReference>
<dbReference type="InterPro" id="IPR016163">
    <property type="entry name" value="Ald_DH_C"/>
</dbReference>
<dbReference type="Pfam" id="PF00171">
    <property type="entry name" value="Aldedh"/>
    <property type="match status" value="1"/>
</dbReference>
<proteinExistence type="inferred from homology"/>
<dbReference type="FunFam" id="3.40.605.10:FF:000007">
    <property type="entry name" value="NAD/NADP-dependent betaine aldehyde dehydrogenase"/>
    <property type="match status" value="1"/>
</dbReference>
<comment type="similarity">
    <text evidence="1 4">Belongs to the aldehyde dehydrogenase family.</text>
</comment>
<dbReference type="PROSITE" id="PS00687">
    <property type="entry name" value="ALDEHYDE_DEHYDR_GLU"/>
    <property type="match status" value="1"/>
</dbReference>
<dbReference type="PANTHER" id="PTHR11699">
    <property type="entry name" value="ALDEHYDE DEHYDROGENASE-RELATED"/>
    <property type="match status" value="1"/>
</dbReference>
<evidence type="ECO:0000256" key="4">
    <source>
        <dbReference type="RuleBase" id="RU003345"/>
    </source>
</evidence>
<dbReference type="InterPro" id="IPR029510">
    <property type="entry name" value="Ald_DH_CS_GLU"/>
</dbReference>
<dbReference type="InterPro" id="IPR016161">
    <property type="entry name" value="Ald_DH/histidinol_DH"/>
</dbReference>
<dbReference type="GO" id="GO:0016620">
    <property type="term" value="F:oxidoreductase activity, acting on the aldehyde or oxo group of donors, NAD or NADP as acceptor"/>
    <property type="evidence" value="ECO:0007669"/>
    <property type="project" value="InterPro"/>
</dbReference>
<feature type="domain" description="Aldehyde dehydrogenase" evidence="5">
    <location>
        <begin position="36"/>
        <end position="493"/>
    </location>
</feature>
<dbReference type="Gene3D" id="3.40.309.10">
    <property type="entry name" value="Aldehyde Dehydrogenase, Chain A, domain 2"/>
    <property type="match status" value="1"/>
</dbReference>
<accession>A0A5N8XLQ2</accession>
<evidence type="ECO:0000259" key="5">
    <source>
        <dbReference type="Pfam" id="PF00171"/>
    </source>
</evidence>
<comment type="caution">
    <text evidence="6">The sequence shown here is derived from an EMBL/GenBank/DDBJ whole genome shotgun (WGS) entry which is preliminary data.</text>
</comment>